<dbReference type="Gene3D" id="3.20.20.210">
    <property type="match status" value="1"/>
</dbReference>
<dbReference type="STRING" id="270498.CHK_2561"/>
<dbReference type="EMBL" id="LAYJ01000115">
    <property type="protein sequence ID" value="KKI49945.1"/>
    <property type="molecule type" value="Genomic_DNA"/>
</dbReference>
<keyword evidence="2" id="KW-1185">Reference proteome</keyword>
<organism evidence="1 2">
    <name type="scientific">Christensenella hongkongensis</name>
    <dbReference type="NCBI Taxonomy" id="270498"/>
    <lineage>
        <taxon>Bacteria</taxon>
        <taxon>Bacillati</taxon>
        <taxon>Bacillota</taxon>
        <taxon>Clostridia</taxon>
        <taxon>Christensenellales</taxon>
        <taxon>Christensenellaceae</taxon>
        <taxon>Christensenella</taxon>
    </lineage>
</organism>
<accession>A0A0M2NI47</accession>
<sequence length="175" mass="20430">MNSKELVLKTLEGRNTNGRAPRQLWTLPYAEQHFPEQLKNITSTFQNDIVEVPPEAKQYRTKPQITGDFYELGEYIDEWGCQFTNLQKGIVGEVKKPIIVDEEWGDAKDVHIPEELLTIDTEKINEYCAGTDQFVLASDIARPFERLQFLRGTENLFMDFAYHPLELYRFSFQSF</sequence>
<name>A0A0M2NI47_9FIRM</name>
<proteinExistence type="predicted"/>
<protein>
    <submittedName>
        <fullName evidence="1">Uncharacterized protein</fullName>
    </submittedName>
</protein>
<dbReference type="InterPro" id="IPR038071">
    <property type="entry name" value="UROD/MetE-like_sf"/>
</dbReference>
<evidence type="ECO:0000313" key="1">
    <source>
        <dbReference type="EMBL" id="KKI49945.1"/>
    </source>
</evidence>
<reference evidence="1 2" key="1">
    <citation type="submission" date="2015-04" db="EMBL/GenBank/DDBJ databases">
        <title>Draft genome sequence of bacteremic isolate Catabacter hongkongensis type strain HKU16T.</title>
        <authorList>
            <person name="Lau S.K."/>
            <person name="Teng J.L."/>
            <person name="Huang Y."/>
            <person name="Curreem S.O."/>
            <person name="Tsui S.K."/>
            <person name="Woo P.C."/>
        </authorList>
    </citation>
    <scope>NUCLEOTIDE SEQUENCE [LARGE SCALE GENOMIC DNA]</scope>
    <source>
        <strain evidence="1 2">HKU16</strain>
    </source>
</reference>
<dbReference type="AlphaFoldDB" id="A0A0M2NI47"/>
<dbReference type="Proteomes" id="UP000034076">
    <property type="component" value="Unassembled WGS sequence"/>
</dbReference>
<gene>
    <name evidence="1" type="ORF">CHK_2561</name>
</gene>
<comment type="caution">
    <text evidence="1">The sequence shown here is derived from an EMBL/GenBank/DDBJ whole genome shotgun (WGS) entry which is preliminary data.</text>
</comment>
<dbReference type="RefSeq" id="WP_082103547.1">
    <property type="nucleotide sequence ID" value="NZ_LAYJ01000115.1"/>
</dbReference>
<dbReference type="OrthoDB" id="9772308at2"/>
<evidence type="ECO:0000313" key="2">
    <source>
        <dbReference type="Proteomes" id="UP000034076"/>
    </source>
</evidence>